<reference evidence="2 3" key="1">
    <citation type="submission" date="2022-02" db="EMBL/GenBank/DDBJ databases">
        <title>Draft genome sequence of Mezorhizobium retamae strain IRAMC:0171 isolated from Retama raetam nodules.</title>
        <authorList>
            <person name="Bengaied R."/>
            <person name="Sbissi I."/>
            <person name="Huber K."/>
            <person name="Ghodbane F."/>
            <person name="Nouioui I."/>
            <person name="Tarhouni M."/>
            <person name="Gtari M."/>
        </authorList>
    </citation>
    <scope>NUCLEOTIDE SEQUENCE [LARGE SCALE GENOMIC DNA]</scope>
    <source>
        <strain evidence="2 3">IRAMC:0171</strain>
    </source>
</reference>
<proteinExistence type="predicted"/>
<feature type="compositionally biased region" description="Basic and acidic residues" evidence="1">
    <location>
        <begin position="11"/>
        <end position="24"/>
    </location>
</feature>
<keyword evidence="3" id="KW-1185">Reference proteome</keyword>
<gene>
    <name evidence="2" type="ORF">L4923_16030</name>
</gene>
<evidence type="ECO:0000256" key="1">
    <source>
        <dbReference type="SAM" id="MobiDB-lite"/>
    </source>
</evidence>
<feature type="region of interest" description="Disordered" evidence="1">
    <location>
        <begin position="1"/>
        <end position="24"/>
    </location>
</feature>
<evidence type="ECO:0000313" key="2">
    <source>
        <dbReference type="EMBL" id="MCG7506536.1"/>
    </source>
</evidence>
<evidence type="ECO:0000313" key="3">
    <source>
        <dbReference type="Proteomes" id="UP001201701"/>
    </source>
</evidence>
<dbReference type="RefSeq" id="WP_129413806.1">
    <property type="nucleotide sequence ID" value="NZ_JAKREW010000015.1"/>
</dbReference>
<sequence length="83" mass="9901">MRTPSRPPLDGLKKRLDRARAEATPRDGFLRETFVLPRTDARLKAKEWFERWPKQAYWTSIESWFERPGDVIEFTIRRLPAAD</sequence>
<organism evidence="2 3">
    <name type="scientific">Mesorhizobium retamae</name>
    <dbReference type="NCBI Taxonomy" id="2912854"/>
    <lineage>
        <taxon>Bacteria</taxon>
        <taxon>Pseudomonadati</taxon>
        <taxon>Pseudomonadota</taxon>
        <taxon>Alphaproteobacteria</taxon>
        <taxon>Hyphomicrobiales</taxon>
        <taxon>Phyllobacteriaceae</taxon>
        <taxon>Mesorhizobium</taxon>
    </lineage>
</organism>
<protein>
    <submittedName>
        <fullName evidence="2">Uncharacterized protein</fullName>
    </submittedName>
</protein>
<accession>A0ABS9QGH1</accession>
<name>A0ABS9QGH1_9HYPH</name>
<dbReference type="Proteomes" id="UP001201701">
    <property type="component" value="Unassembled WGS sequence"/>
</dbReference>
<comment type="caution">
    <text evidence="2">The sequence shown here is derived from an EMBL/GenBank/DDBJ whole genome shotgun (WGS) entry which is preliminary data.</text>
</comment>
<dbReference type="EMBL" id="JAKREW010000015">
    <property type="protein sequence ID" value="MCG7506536.1"/>
    <property type="molecule type" value="Genomic_DNA"/>
</dbReference>